<feature type="domain" description="Zn(2)-C6 fungal-type" evidence="6">
    <location>
        <begin position="22"/>
        <end position="50"/>
    </location>
</feature>
<feature type="region of interest" description="Disordered" evidence="5">
    <location>
        <begin position="75"/>
        <end position="96"/>
    </location>
</feature>
<dbReference type="PANTHER" id="PTHR37534">
    <property type="entry name" value="TRANSCRIPTIONAL ACTIVATOR PROTEIN UGA3"/>
    <property type="match status" value="1"/>
</dbReference>
<dbReference type="CDD" id="cd00067">
    <property type="entry name" value="GAL4"/>
    <property type="match status" value="1"/>
</dbReference>
<evidence type="ECO:0000256" key="1">
    <source>
        <dbReference type="ARBA" id="ARBA00023015"/>
    </source>
</evidence>
<keyword evidence="2" id="KW-0238">DNA-binding</keyword>
<dbReference type="PANTHER" id="PTHR37534:SF49">
    <property type="entry name" value="LYSINE BIOSYNTHESIS REGULATORY PROTEIN LYS14"/>
    <property type="match status" value="1"/>
</dbReference>
<evidence type="ECO:0000259" key="6">
    <source>
        <dbReference type="PROSITE" id="PS50048"/>
    </source>
</evidence>
<dbReference type="GO" id="GO:0000981">
    <property type="term" value="F:DNA-binding transcription factor activity, RNA polymerase II-specific"/>
    <property type="evidence" value="ECO:0007669"/>
    <property type="project" value="InterPro"/>
</dbReference>
<dbReference type="GO" id="GO:0045944">
    <property type="term" value="P:positive regulation of transcription by RNA polymerase II"/>
    <property type="evidence" value="ECO:0007669"/>
    <property type="project" value="TreeGrafter"/>
</dbReference>
<reference evidence="8" key="1">
    <citation type="submission" date="2020-06" db="EMBL/GenBank/DDBJ databases">
        <title>A chromosome-scale genome assembly of Talaromyces rugulosus W13939.</title>
        <authorList>
            <person name="Wang B."/>
            <person name="Guo L."/>
            <person name="Ye K."/>
            <person name="Wang L."/>
        </authorList>
    </citation>
    <scope>NUCLEOTIDE SEQUENCE [LARGE SCALE GENOMIC DNA]</scope>
    <source>
        <strain evidence="8">W13939</strain>
    </source>
</reference>
<dbReference type="Pfam" id="PF00172">
    <property type="entry name" value="Zn_clus"/>
    <property type="match status" value="1"/>
</dbReference>
<dbReference type="SUPFAM" id="SSF57701">
    <property type="entry name" value="Zn2/Cys6 DNA-binding domain"/>
    <property type="match status" value="1"/>
</dbReference>
<organism evidence="7 8">
    <name type="scientific">Talaromyces rugulosus</name>
    <name type="common">Penicillium rugulosum</name>
    <dbReference type="NCBI Taxonomy" id="121627"/>
    <lineage>
        <taxon>Eukaryota</taxon>
        <taxon>Fungi</taxon>
        <taxon>Dikarya</taxon>
        <taxon>Ascomycota</taxon>
        <taxon>Pezizomycotina</taxon>
        <taxon>Eurotiomycetes</taxon>
        <taxon>Eurotiomycetidae</taxon>
        <taxon>Eurotiales</taxon>
        <taxon>Trichocomaceae</taxon>
        <taxon>Talaromyces</taxon>
        <taxon>Talaromyces sect. Islandici</taxon>
    </lineage>
</organism>
<dbReference type="OrthoDB" id="39175at2759"/>
<evidence type="ECO:0000256" key="5">
    <source>
        <dbReference type="SAM" id="MobiDB-lite"/>
    </source>
</evidence>
<evidence type="ECO:0000256" key="2">
    <source>
        <dbReference type="ARBA" id="ARBA00023125"/>
    </source>
</evidence>
<proteinExistence type="predicted"/>
<accession>A0A7H8RB37</accession>
<sequence>MSLQEGPRKKRLKTGITRVRTGCYTCRQRKVKCDEGKPGCQTCGQLGLCCEGYAPRYKFADPKTFETIQWATTVLPETGSPPQQPPSPTLLRDAGQSACSASSGSAVGSDNAIYFPVASILGTMEHNKSALIGESSSSAPQVQLDANVPAQFSPFNDVFLDTFDNSGFVHHSESNFAVQRSGRSPSRMNLFPTHLATPSECADSLQIPAHRSRKSCYIPQKEHQYQSLQYYNKGIQGIGKSFEVTQSNPLHVLAALLLSYYFELDSGSFTGGIGHMTVIDKFLAANHEEIKTNPTGQKLLCTWMNLRSQFVNRYLGGYRSSELAHTIDTFPLNRMIENGGSHHDSIMIMMCDCKLLSRKIILDWCVARGDYYGPNNKAPLDHVLTQMSLPKSRQESVSQLDSIDESYRDSLAKQRTRLDKWHSDLDLSELPIDSYVSQHKDLLRQSTTELDILPLKFHSFEIAMNYAYYAHAQMLCSEDVVDRLEQTFVEPAFTRRDYPWAELILRITHGLDISDCIYKSTFNTGILTILTACMAVCPRADVASWIENWIRKVEDYGIPLESGLPFGIIKRVIRFILDQRKKRRHVLLIMPLDIEDAEKSDLYQSDFKMQVIACGKNMDTGKLYNEMAEIPEM</sequence>
<dbReference type="AlphaFoldDB" id="A0A7H8RB37"/>
<keyword evidence="4" id="KW-0539">Nucleus</keyword>
<dbReference type="PROSITE" id="PS50048">
    <property type="entry name" value="ZN2_CY6_FUNGAL_2"/>
    <property type="match status" value="1"/>
</dbReference>
<evidence type="ECO:0000256" key="4">
    <source>
        <dbReference type="ARBA" id="ARBA00023242"/>
    </source>
</evidence>
<dbReference type="InterPro" id="IPR036864">
    <property type="entry name" value="Zn2-C6_fun-type_DNA-bd_sf"/>
</dbReference>
<dbReference type="Gene3D" id="4.10.240.10">
    <property type="entry name" value="Zn(2)-C6 fungal-type DNA-binding domain"/>
    <property type="match status" value="1"/>
</dbReference>
<dbReference type="Proteomes" id="UP000509510">
    <property type="component" value="Chromosome VI"/>
</dbReference>
<dbReference type="GO" id="GO:0008270">
    <property type="term" value="F:zinc ion binding"/>
    <property type="evidence" value="ECO:0007669"/>
    <property type="project" value="InterPro"/>
</dbReference>
<gene>
    <name evidence="7" type="ORF">TRUGW13939_10387</name>
</gene>
<dbReference type="GeneID" id="55997867"/>
<dbReference type="PROSITE" id="PS00463">
    <property type="entry name" value="ZN2_CY6_FUNGAL_1"/>
    <property type="match status" value="1"/>
</dbReference>
<dbReference type="EMBL" id="CP055903">
    <property type="protein sequence ID" value="QKX63218.1"/>
    <property type="molecule type" value="Genomic_DNA"/>
</dbReference>
<keyword evidence="3" id="KW-0804">Transcription</keyword>
<protein>
    <recommendedName>
        <fullName evidence="6">Zn(2)-C6 fungal-type domain-containing protein</fullName>
    </recommendedName>
</protein>
<dbReference type="GO" id="GO:0000976">
    <property type="term" value="F:transcription cis-regulatory region binding"/>
    <property type="evidence" value="ECO:0007669"/>
    <property type="project" value="TreeGrafter"/>
</dbReference>
<name>A0A7H8RB37_TALRU</name>
<dbReference type="RefSeq" id="XP_035349392.1">
    <property type="nucleotide sequence ID" value="XM_035493499.1"/>
</dbReference>
<keyword evidence="8" id="KW-1185">Reference proteome</keyword>
<evidence type="ECO:0000256" key="3">
    <source>
        <dbReference type="ARBA" id="ARBA00023163"/>
    </source>
</evidence>
<dbReference type="KEGG" id="trg:TRUGW13939_10387"/>
<dbReference type="GO" id="GO:0005634">
    <property type="term" value="C:nucleus"/>
    <property type="evidence" value="ECO:0007669"/>
    <property type="project" value="TreeGrafter"/>
</dbReference>
<keyword evidence="1" id="KW-0805">Transcription regulation</keyword>
<dbReference type="SMART" id="SM00066">
    <property type="entry name" value="GAL4"/>
    <property type="match status" value="1"/>
</dbReference>
<evidence type="ECO:0000313" key="8">
    <source>
        <dbReference type="Proteomes" id="UP000509510"/>
    </source>
</evidence>
<evidence type="ECO:0000313" key="7">
    <source>
        <dbReference type="EMBL" id="QKX63218.1"/>
    </source>
</evidence>
<dbReference type="InterPro" id="IPR001138">
    <property type="entry name" value="Zn2Cys6_DnaBD"/>
</dbReference>